<protein>
    <recommendedName>
        <fullName evidence="3">Nudix hydrolase domain-containing protein</fullName>
    </recommendedName>
</protein>
<reference evidence="4 5" key="1">
    <citation type="submission" date="2021-08" db="EMBL/GenBank/DDBJ databases">
        <authorList>
            <person name="Peeters C."/>
        </authorList>
    </citation>
    <scope>NUCLEOTIDE SEQUENCE [LARGE SCALE GENOMIC DNA]</scope>
    <source>
        <strain evidence="4 5">LMG 32289</strain>
    </source>
</reference>
<comment type="caution">
    <text evidence="4">The sequence shown here is derived from an EMBL/GenBank/DDBJ whole genome shotgun (WGS) entry which is preliminary data.</text>
</comment>
<organism evidence="4 5">
    <name type="scientific">Cupriavidus pampae</name>
    <dbReference type="NCBI Taxonomy" id="659251"/>
    <lineage>
        <taxon>Bacteria</taxon>
        <taxon>Pseudomonadati</taxon>
        <taxon>Pseudomonadota</taxon>
        <taxon>Betaproteobacteria</taxon>
        <taxon>Burkholderiales</taxon>
        <taxon>Burkholderiaceae</taxon>
        <taxon>Cupriavidus</taxon>
    </lineage>
</organism>
<keyword evidence="2" id="KW-0378">Hydrolase</keyword>
<dbReference type="Gene3D" id="3.90.79.10">
    <property type="entry name" value="Nucleoside Triphosphate Pyrophosphohydrolase"/>
    <property type="match status" value="1"/>
</dbReference>
<dbReference type="InterPro" id="IPR051325">
    <property type="entry name" value="Nudix_hydrolase_domain"/>
</dbReference>
<dbReference type="InterPro" id="IPR015797">
    <property type="entry name" value="NUDIX_hydrolase-like_dom_sf"/>
</dbReference>
<proteinExistence type="predicted"/>
<dbReference type="PANTHER" id="PTHR21340">
    <property type="entry name" value="DIADENOSINE 5,5-P1,P4-TETRAPHOSPHATE PYROPHOSPHOHYDROLASE MUTT"/>
    <property type="match status" value="1"/>
</dbReference>
<dbReference type="EMBL" id="CAJZAG010000015">
    <property type="protein sequence ID" value="CAG9185656.1"/>
    <property type="molecule type" value="Genomic_DNA"/>
</dbReference>
<dbReference type="Pfam" id="PF00293">
    <property type="entry name" value="NUDIX"/>
    <property type="match status" value="1"/>
</dbReference>
<gene>
    <name evidence="4" type="ORF">LMG32289_06030</name>
</gene>
<accession>A0ABN7ZMW3</accession>
<evidence type="ECO:0000313" key="4">
    <source>
        <dbReference type="EMBL" id="CAG9185656.1"/>
    </source>
</evidence>
<comment type="cofactor">
    <cofactor evidence="1">
        <name>Mg(2+)</name>
        <dbReference type="ChEBI" id="CHEBI:18420"/>
    </cofactor>
</comment>
<dbReference type="InterPro" id="IPR020084">
    <property type="entry name" value="NUDIX_hydrolase_CS"/>
</dbReference>
<dbReference type="InterPro" id="IPR000086">
    <property type="entry name" value="NUDIX_hydrolase_dom"/>
</dbReference>
<sequence length="150" mass="16885">MARALMKPIALGPSAVRYSAGLVVLRRLEGEWHCLVLRAFRNWDLPKGMPEAGEELLQTALREATEETGLIDLDMRWGSDYRDTAPYANGKVVRIYLAESQHGAVRLPVNPALGRPEHHEFRWLTTSAAALLLPARFDSILKWVDHMLAN</sequence>
<evidence type="ECO:0000256" key="1">
    <source>
        <dbReference type="ARBA" id="ARBA00001946"/>
    </source>
</evidence>
<dbReference type="PROSITE" id="PS51462">
    <property type="entry name" value="NUDIX"/>
    <property type="match status" value="1"/>
</dbReference>
<dbReference type="PANTHER" id="PTHR21340:SF0">
    <property type="entry name" value="BIS(5'-NUCLEOSYL)-TETRAPHOSPHATASE [ASYMMETRICAL]"/>
    <property type="match status" value="1"/>
</dbReference>
<evidence type="ECO:0000256" key="2">
    <source>
        <dbReference type="ARBA" id="ARBA00022801"/>
    </source>
</evidence>
<feature type="domain" description="Nudix hydrolase" evidence="3">
    <location>
        <begin position="15"/>
        <end position="146"/>
    </location>
</feature>
<name>A0ABN7ZMW3_9BURK</name>
<evidence type="ECO:0000259" key="3">
    <source>
        <dbReference type="PROSITE" id="PS51462"/>
    </source>
</evidence>
<dbReference type="SUPFAM" id="SSF55811">
    <property type="entry name" value="Nudix"/>
    <property type="match status" value="1"/>
</dbReference>
<evidence type="ECO:0000313" key="5">
    <source>
        <dbReference type="Proteomes" id="UP000706525"/>
    </source>
</evidence>
<dbReference type="RefSeq" id="WP_318036308.1">
    <property type="nucleotide sequence ID" value="NZ_CAJZAG010000015.1"/>
</dbReference>
<dbReference type="Proteomes" id="UP000706525">
    <property type="component" value="Unassembled WGS sequence"/>
</dbReference>
<keyword evidence="5" id="KW-1185">Reference proteome</keyword>
<dbReference type="PROSITE" id="PS00893">
    <property type="entry name" value="NUDIX_BOX"/>
    <property type="match status" value="1"/>
</dbReference>